<protein>
    <submittedName>
        <fullName evidence="1">Uncharacterized protein</fullName>
    </submittedName>
</protein>
<proteinExistence type="predicted"/>
<reference evidence="1" key="2">
    <citation type="journal article" date="2015" name="Data Brief">
        <title>Shoot transcriptome of the giant reed, Arundo donax.</title>
        <authorList>
            <person name="Barrero R.A."/>
            <person name="Guerrero F.D."/>
            <person name="Moolhuijzen P."/>
            <person name="Goolsby J.A."/>
            <person name="Tidwell J."/>
            <person name="Bellgard S.E."/>
            <person name="Bellgard M.I."/>
        </authorList>
    </citation>
    <scope>NUCLEOTIDE SEQUENCE</scope>
    <source>
        <tissue evidence="1">Shoot tissue taken approximately 20 cm above the soil surface</tissue>
    </source>
</reference>
<dbReference type="EMBL" id="GBRH01272016">
    <property type="protein sequence ID" value="JAD25879.1"/>
    <property type="molecule type" value="Transcribed_RNA"/>
</dbReference>
<organism evidence="1">
    <name type="scientific">Arundo donax</name>
    <name type="common">Giant reed</name>
    <name type="synonym">Donax arundinaceus</name>
    <dbReference type="NCBI Taxonomy" id="35708"/>
    <lineage>
        <taxon>Eukaryota</taxon>
        <taxon>Viridiplantae</taxon>
        <taxon>Streptophyta</taxon>
        <taxon>Embryophyta</taxon>
        <taxon>Tracheophyta</taxon>
        <taxon>Spermatophyta</taxon>
        <taxon>Magnoliopsida</taxon>
        <taxon>Liliopsida</taxon>
        <taxon>Poales</taxon>
        <taxon>Poaceae</taxon>
        <taxon>PACMAD clade</taxon>
        <taxon>Arundinoideae</taxon>
        <taxon>Arundineae</taxon>
        <taxon>Arundo</taxon>
    </lineage>
</organism>
<dbReference type="AlphaFoldDB" id="A0A0A8YHC6"/>
<evidence type="ECO:0000313" key="1">
    <source>
        <dbReference type="EMBL" id="JAD25879.1"/>
    </source>
</evidence>
<sequence>MCDVKYKLQRKYQLYVFLKCDSNELKCQ</sequence>
<accession>A0A0A8YHC6</accession>
<name>A0A0A8YHC6_ARUDO</name>
<reference evidence="1" key="1">
    <citation type="submission" date="2014-09" db="EMBL/GenBank/DDBJ databases">
        <authorList>
            <person name="Magalhaes I.L.F."/>
            <person name="Oliveira U."/>
            <person name="Santos F.R."/>
            <person name="Vidigal T.H.D.A."/>
            <person name="Brescovit A.D."/>
            <person name="Santos A.J."/>
        </authorList>
    </citation>
    <scope>NUCLEOTIDE SEQUENCE</scope>
    <source>
        <tissue evidence="1">Shoot tissue taken approximately 20 cm above the soil surface</tissue>
    </source>
</reference>